<sequence>MNIFTDAFSLVMFLFLPLCPSLSIRIITIRIHRCPLNMA</sequence>
<dbReference type="EMBL" id="GBXM01069069">
    <property type="protein sequence ID" value="JAH39508.1"/>
    <property type="molecule type" value="Transcribed_RNA"/>
</dbReference>
<organism evidence="1">
    <name type="scientific">Anguilla anguilla</name>
    <name type="common">European freshwater eel</name>
    <name type="synonym">Muraena anguilla</name>
    <dbReference type="NCBI Taxonomy" id="7936"/>
    <lineage>
        <taxon>Eukaryota</taxon>
        <taxon>Metazoa</taxon>
        <taxon>Chordata</taxon>
        <taxon>Craniata</taxon>
        <taxon>Vertebrata</taxon>
        <taxon>Euteleostomi</taxon>
        <taxon>Actinopterygii</taxon>
        <taxon>Neopterygii</taxon>
        <taxon>Teleostei</taxon>
        <taxon>Anguilliformes</taxon>
        <taxon>Anguillidae</taxon>
        <taxon>Anguilla</taxon>
    </lineage>
</organism>
<accession>A0A0E9SCN9</accession>
<dbReference type="EMBL" id="GBXM01074662">
    <property type="protein sequence ID" value="JAH33915.1"/>
    <property type="molecule type" value="Transcribed_RNA"/>
</dbReference>
<reference evidence="1" key="2">
    <citation type="journal article" date="2015" name="Fish Shellfish Immunol.">
        <title>Early steps in the European eel (Anguilla anguilla)-Vibrio vulnificus interaction in the gills: Role of the RtxA13 toxin.</title>
        <authorList>
            <person name="Callol A."/>
            <person name="Pajuelo D."/>
            <person name="Ebbesson L."/>
            <person name="Teles M."/>
            <person name="MacKenzie S."/>
            <person name="Amaro C."/>
        </authorList>
    </citation>
    <scope>NUCLEOTIDE SEQUENCE</scope>
</reference>
<reference evidence="1" key="1">
    <citation type="submission" date="2014-11" db="EMBL/GenBank/DDBJ databases">
        <authorList>
            <person name="Amaro Gonzalez C."/>
        </authorList>
    </citation>
    <scope>NUCLEOTIDE SEQUENCE</scope>
</reference>
<name>A0A0E9SCN9_ANGAN</name>
<dbReference type="EMBL" id="GBXM01070122">
    <property type="protein sequence ID" value="JAH38455.1"/>
    <property type="molecule type" value="Transcribed_RNA"/>
</dbReference>
<dbReference type="AlphaFoldDB" id="A0A0E9SCN9"/>
<proteinExistence type="predicted"/>
<evidence type="ECO:0000313" key="1">
    <source>
        <dbReference type="EMBL" id="JAH38455.1"/>
    </source>
</evidence>
<protein>
    <submittedName>
        <fullName evidence="1">Uncharacterized protein</fullName>
    </submittedName>
</protein>